<organism evidence="1">
    <name type="scientific">marine metagenome</name>
    <dbReference type="NCBI Taxonomy" id="408172"/>
    <lineage>
        <taxon>unclassified sequences</taxon>
        <taxon>metagenomes</taxon>
        <taxon>ecological metagenomes</taxon>
    </lineage>
</organism>
<accession>A0A382N511</accession>
<proteinExistence type="predicted"/>
<protein>
    <submittedName>
        <fullName evidence="1">Uncharacterized protein</fullName>
    </submittedName>
</protein>
<dbReference type="EMBL" id="UINC01098032">
    <property type="protein sequence ID" value="SVC56233.1"/>
    <property type="molecule type" value="Genomic_DNA"/>
</dbReference>
<reference evidence="1" key="1">
    <citation type="submission" date="2018-05" db="EMBL/GenBank/DDBJ databases">
        <authorList>
            <person name="Lanie J.A."/>
            <person name="Ng W.-L."/>
            <person name="Kazmierczak K.M."/>
            <person name="Andrzejewski T.M."/>
            <person name="Davidsen T.M."/>
            <person name="Wayne K.J."/>
            <person name="Tettelin H."/>
            <person name="Glass J.I."/>
            <person name="Rusch D."/>
            <person name="Podicherti R."/>
            <person name="Tsui H.-C.T."/>
            <person name="Winkler M.E."/>
        </authorList>
    </citation>
    <scope>NUCLEOTIDE SEQUENCE</scope>
</reference>
<sequence>NIMQYWGTQFAKDGIKEMSEDMVKMKAKGPIFTSIGNQPPAPKKGTSNVDFMTKELPQLIFKFVDWLLYEKIDGKYRKTMKTHKEIVDYLNAYNISAGHRRFNFQYTAFSLDCSDYYPTAVDPDSHTYLGANAVRCMQKLSTGWKEDDFMDMLRERTGGRPKDLEDVMCDFVRFGQNYVPRGNGTYDHIPSDITNNSGWVSGWRQRQGQPSNNILPI</sequence>
<feature type="non-terminal residue" evidence="1">
    <location>
        <position position="1"/>
    </location>
</feature>
<name>A0A382N511_9ZZZZ</name>
<gene>
    <name evidence="1" type="ORF">METZ01_LOCUS309087</name>
</gene>
<dbReference type="AlphaFoldDB" id="A0A382N511"/>
<evidence type="ECO:0000313" key="1">
    <source>
        <dbReference type="EMBL" id="SVC56233.1"/>
    </source>
</evidence>